<evidence type="ECO:0000313" key="4">
    <source>
        <dbReference type="Proteomes" id="UP000520814"/>
    </source>
</evidence>
<dbReference type="EMBL" id="JACHGW010000007">
    <property type="protein sequence ID" value="MBB6053630.1"/>
    <property type="molecule type" value="Genomic_DNA"/>
</dbReference>
<accession>A0A7W9SVI5</accession>
<organism evidence="3 4">
    <name type="scientific">Armatimonas rosea</name>
    <dbReference type="NCBI Taxonomy" id="685828"/>
    <lineage>
        <taxon>Bacteria</taxon>
        <taxon>Bacillati</taxon>
        <taxon>Armatimonadota</taxon>
        <taxon>Armatimonadia</taxon>
        <taxon>Armatimonadales</taxon>
        <taxon>Armatimonadaceae</taxon>
        <taxon>Armatimonas</taxon>
    </lineage>
</organism>
<evidence type="ECO:0000256" key="2">
    <source>
        <dbReference type="SAM" id="SignalP"/>
    </source>
</evidence>
<protein>
    <submittedName>
        <fullName evidence="3">Uncharacterized protein</fullName>
    </submittedName>
</protein>
<keyword evidence="4" id="KW-1185">Reference proteome</keyword>
<name>A0A7W9SVI5_ARMRO</name>
<reference evidence="3 4" key="1">
    <citation type="submission" date="2020-08" db="EMBL/GenBank/DDBJ databases">
        <title>Genomic Encyclopedia of Type Strains, Phase IV (KMG-IV): sequencing the most valuable type-strain genomes for metagenomic binning, comparative biology and taxonomic classification.</title>
        <authorList>
            <person name="Goeker M."/>
        </authorList>
    </citation>
    <scope>NUCLEOTIDE SEQUENCE [LARGE SCALE GENOMIC DNA]</scope>
    <source>
        <strain evidence="3 4">DSM 23562</strain>
    </source>
</reference>
<dbReference type="AlphaFoldDB" id="A0A7W9SVI5"/>
<evidence type="ECO:0000256" key="1">
    <source>
        <dbReference type="SAM" id="MobiDB-lite"/>
    </source>
</evidence>
<dbReference type="PANTHER" id="PTHR48184">
    <property type="entry name" value="RICIN B-TYPE LECTIN DOMAIN-CONTAINING PROTEIN"/>
    <property type="match status" value="1"/>
</dbReference>
<sequence>MSNTQFTLDRRRVLSLFAGALVAGCGGSSGAGEGTSPTPSPSPTATPAPTPTPLATPTPTPSPTPTPTPSPTPTPTPTPAAGSAYFSYVSDPGDFIGQGATRRITSTDSRFSARYTTDGSGTYLQVQLQPADPAFYWLSWLLFFGVSTSQSLGIGAYESAERWQFQSPGHPGMAVNGNARSCNTVSGRFEIKELVLGGDGSVQRLLLTFEQHCDGSVPALRGEVSFGG</sequence>
<dbReference type="PANTHER" id="PTHR48184:SF3">
    <property type="entry name" value="SCP DOMAIN-CONTAINING PROTEIN"/>
    <property type="match status" value="1"/>
</dbReference>
<comment type="caution">
    <text evidence="3">The sequence shown here is derived from an EMBL/GenBank/DDBJ whole genome shotgun (WGS) entry which is preliminary data.</text>
</comment>
<feature type="chain" id="PRO_5031335523" evidence="2">
    <location>
        <begin position="32"/>
        <end position="228"/>
    </location>
</feature>
<dbReference type="Proteomes" id="UP000520814">
    <property type="component" value="Unassembled WGS sequence"/>
</dbReference>
<evidence type="ECO:0000313" key="3">
    <source>
        <dbReference type="EMBL" id="MBB6053630.1"/>
    </source>
</evidence>
<feature type="compositionally biased region" description="Pro residues" evidence="1">
    <location>
        <begin position="38"/>
        <end position="78"/>
    </location>
</feature>
<keyword evidence="2" id="KW-0732">Signal</keyword>
<proteinExistence type="predicted"/>
<gene>
    <name evidence="3" type="ORF">HNQ39_005465</name>
</gene>
<feature type="signal peptide" evidence="2">
    <location>
        <begin position="1"/>
        <end position="31"/>
    </location>
</feature>
<dbReference type="RefSeq" id="WP_184203718.1">
    <property type="nucleotide sequence ID" value="NZ_JACHGW010000007.1"/>
</dbReference>
<feature type="region of interest" description="Disordered" evidence="1">
    <location>
        <begin position="27"/>
        <end position="84"/>
    </location>
</feature>